<evidence type="ECO:0000313" key="1">
    <source>
        <dbReference type="EMBL" id="EFR02479.1"/>
    </source>
</evidence>
<evidence type="ECO:0000313" key="2">
    <source>
        <dbReference type="Proteomes" id="UP000002669"/>
    </source>
</evidence>
<dbReference type="AlphaFoldDB" id="E4UW31"/>
<name>E4UW31_ARTGP</name>
<dbReference type="eggNOG" id="ENOG502RPZE">
    <property type="taxonomic scope" value="Eukaryota"/>
</dbReference>
<gene>
    <name evidence="1" type="ORF">MGYG_05472</name>
</gene>
<sequence length="201" mass="22858">MSGSSSDSGEGKSPYASPICIIFFGDSKIGYLVHTRFIEKYESLMELFRESQGGIWLNDVHESVAYSFIEYLYSEELCYEASDKHAEDLEVTLRLIYAAGAYDLYGLYSDAHGEMRVMARLAKSSEVLFIAKKMHASFKGQKWFFELIKSTLEFDFRYPDSDLPAIMEQVIDDREEDGDFAKLLIKALTEILIEKSGTNSP</sequence>
<dbReference type="GeneID" id="10028166"/>
<dbReference type="STRING" id="535722.E4UW31"/>
<organism evidence="2">
    <name type="scientific">Arthroderma gypseum (strain ATCC MYA-4604 / CBS 118893)</name>
    <name type="common">Microsporum gypseum</name>
    <dbReference type="NCBI Taxonomy" id="535722"/>
    <lineage>
        <taxon>Eukaryota</taxon>
        <taxon>Fungi</taxon>
        <taxon>Dikarya</taxon>
        <taxon>Ascomycota</taxon>
        <taxon>Pezizomycotina</taxon>
        <taxon>Eurotiomycetes</taxon>
        <taxon>Eurotiomycetidae</taxon>
        <taxon>Onygenales</taxon>
        <taxon>Arthrodermataceae</taxon>
        <taxon>Nannizzia</taxon>
    </lineage>
</organism>
<evidence type="ECO:0008006" key="3">
    <source>
        <dbReference type="Google" id="ProtNLM"/>
    </source>
</evidence>
<dbReference type="Proteomes" id="UP000002669">
    <property type="component" value="Unassembled WGS sequence"/>
</dbReference>
<dbReference type="InParanoid" id="E4UW31"/>
<dbReference type="OrthoDB" id="3594103at2759"/>
<dbReference type="OMA" id="CTIFFGD"/>
<dbReference type="EMBL" id="DS989825">
    <property type="protein sequence ID" value="EFR02479.1"/>
    <property type="molecule type" value="Genomic_DNA"/>
</dbReference>
<accession>E4UW31</accession>
<keyword evidence="2" id="KW-1185">Reference proteome</keyword>
<dbReference type="RefSeq" id="XP_003172890.1">
    <property type="nucleotide sequence ID" value="XM_003172842.1"/>
</dbReference>
<proteinExistence type="predicted"/>
<protein>
    <recommendedName>
        <fullName evidence="3">BTB domain-containing protein</fullName>
    </recommendedName>
</protein>
<dbReference type="HOGENOM" id="CLU_096916_0_0_1"/>
<reference evidence="2" key="1">
    <citation type="journal article" date="2012" name="MBio">
        <title>Comparative genome analysis of Trichophyton rubrum and related dermatophytes reveals candidate genes involved in infection.</title>
        <authorList>
            <person name="Martinez D.A."/>
            <person name="Oliver B.G."/>
            <person name="Graeser Y."/>
            <person name="Goldberg J.M."/>
            <person name="Li W."/>
            <person name="Martinez-Rossi N.M."/>
            <person name="Monod M."/>
            <person name="Shelest E."/>
            <person name="Barton R.C."/>
            <person name="Birch E."/>
            <person name="Brakhage A.A."/>
            <person name="Chen Z."/>
            <person name="Gurr S.J."/>
            <person name="Heiman D."/>
            <person name="Heitman J."/>
            <person name="Kosti I."/>
            <person name="Rossi A."/>
            <person name="Saif S."/>
            <person name="Samalova M."/>
            <person name="Saunders C.W."/>
            <person name="Shea T."/>
            <person name="Summerbell R.C."/>
            <person name="Xu J."/>
            <person name="Young S."/>
            <person name="Zeng Q."/>
            <person name="Birren B.W."/>
            <person name="Cuomo C.A."/>
            <person name="White T.C."/>
        </authorList>
    </citation>
    <scope>NUCLEOTIDE SEQUENCE [LARGE SCALE GENOMIC DNA]</scope>
    <source>
        <strain evidence="2">ATCC MYA-4604 / CBS 118893</strain>
    </source>
</reference>
<dbReference type="VEuPathDB" id="FungiDB:MGYG_05472"/>